<keyword evidence="1 2" id="KW-0413">Isomerase</keyword>
<dbReference type="OrthoDB" id="9465at2157"/>
<dbReference type="Proteomes" id="UP000000438">
    <property type="component" value="Chromosome"/>
</dbReference>
<dbReference type="Gene3D" id="3.20.20.70">
    <property type="entry name" value="Aldolase class I"/>
    <property type="match status" value="1"/>
</dbReference>
<dbReference type="RefSeq" id="WP_011177149.1">
    <property type="nucleotide sequence ID" value="NC_005877.1"/>
</dbReference>
<name>Q6L269_PICTO</name>
<dbReference type="GO" id="GO:0006096">
    <property type="term" value="P:glycolytic process"/>
    <property type="evidence" value="ECO:0007669"/>
    <property type="project" value="UniProtKB-UniPathway"/>
</dbReference>
<protein>
    <submittedName>
        <fullName evidence="2">Triosephosphate isomerase</fullName>
        <ecNumber evidence="2">5.3.1.1</ecNumber>
    </submittedName>
</protein>
<dbReference type="InterPro" id="IPR000652">
    <property type="entry name" value="Triosephosphate_isomerase"/>
</dbReference>
<dbReference type="GO" id="GO:0004807">
    <property type="term" value="F:triose-phosphate isomerase activity"/>
    <property type="evidence" value="ECO:0007669"/>
    <property type="project" value="UniProtKB-EC"/>
</dbReference>
<dbReference type="GeneID" id="2844887"/>
<proteinExistence type="predicted"/>
<evidence type="ECO:0000313" key="3">
    <source>
        <dbReference type="Proteomes" id="UP000000438"/>
    </source>
</evidence>
<organism evidence="2 3">
    <name type="scientific">Picrophilus torridus (strain ATCC 700027 / DSM 9790 / JCM 10055 / NBRC 100828 / KAW 2/3)</name>
    <dbReference type="NCBI Taxonomy" id="1122961"/>
    <lineage>
        <taxon>Archaea</taxon>
        <taxon>Methanobacteriati</taxon>
        <taxon>Thermoplasmatota</taxon>
        <taxon>Thermoplasmata</taxon>
        <taxon>Thermoplasmatales</taxon>
        <taxon>Picrophilaceae</taxon>
        <taxon>Picrophilus</taxon>
    </lineage>
</organism>
<dbReference type="EMBL" id="AE017261">
    <property type="protein sequence ID" value="AAT42933.1"/>
    <property type="molecule type" value="Genomic_DNA"/>
</dbReference>
<dbReference type="GO" id="GO:0006094">
    <property type="term" value="P:gluconeogenesis"/>
    <property type="evidence" value="ECO:0007669"/>
    <property type="project" value="UniProtKB-UniPathway"/>
</dbReference>
<dbReference type="AlphaFoldDB" id="Q6L269"/>
<dbReference type="eggNOG" id="arCOG01087">
    <property type="taxonomic scope" value="Archaea"/>
</dbReference>
<dbReference type="InterPro" id="IPR035990">
    <property type="entry name" value="TIM_sf"/>
</dbReference>
<evidence type="ECO:0000313" key="2">
    <source>
        <dbReference type="EMBL" id="AAT42933.1"/>
    </source>
</evidence>
<dbReference type="FunCoup" id="Q6L269">
    <property type="interactions" value="170"/>
</dbReference>
<gene>
    <name evidence="2" type="ordered locus">PTO0348</name>
</gene>
<dbReference type="SUPFAM" id="SSF51351">
    <property type="entry name" value="Triosephosphate isomerase (TIM)"/>
    <property type="match status" value="1"/>
</dbReference>
<dbReference type="Pfam" id="PF00121">
    <property type="entry name" value="TIM"/>
    <property type="match status" value="1"/>
</dbReference>
<dbReference type="InterPro" id="IPR013785">
    <property type="entry name" value="Aldolase_TIM"/>
</dbReference>
<dbReference type="PaxDb" id="263820-PTO0348"/>
<dbReference type="EC" id="5.3.1.1" evidence="2"/>
<accession>Q6L269</accession>
<dbReference type="NCBIfam" id="NF003302">
    <property type="entry name" value="PRK04302.1"/>
    <property type="match status" value="1"/>
</dbReference>
<evidence type="ECO:0000256" key="1">
    <source>
        <dbReference type="ARBA" id="ARBA00023235"/>
    </source>
</evidence>
<dbReference type="PATRIC" id="fig|263820.9.peg.370"/>
<dbReference type="HOGENOM" id="CLU_104921_0_0_2"/>
<dbReference type="InParanoid" id="Q6L269"/>
<dbReference type="UniPathway" id="UPA00109">
    <property type="reaction ID" value="UER00189"/>
</dbReference>
<dbReference type="PROSITE" id="PS51440">
    <property type="entry name" value="TIM_2"/>
    <property type="match status" value="1"/>
</dbReference>
<dbReference type="CDD" id="cd00311">
    <property type="entry name" value="TIM"/>
    <property type="match status" value="1"/>
</dbReference>
<dbReference type="KEGG" id="pto:PTO0348"/>
<sequence length="219" mass="24262">MKPLIFINFKHYENATGRNAELLLNEFRKIKDQKNIYYCLGPGDLRLSLEFPDLNIYSQHVDYNGYGPYTGSISMNFLKSINVNGSLLNHSEKRLEIDDIRKTIEYSKSHDFKLVVCAENIDEIKSISKLRPDYIAYEPRELIGGDISVSNAKPDIIRSASLICSGNDVKLLVGAGIKTENDIKASINLGASGVLIASGVIKDPKPINKLISLTGNITG</sequence>
<dbReference type="UniPathway" id="UPA00138"/>
<dbReference type="STRING" id="263820.PTO0348"/>
<reference evidence="2 3" key="1">
    <citation type="journal article" date="2004" name="Proc. Natl. Acad. Sci. U.S.A.">
        <title>Genome sequence of Picrophilus torridus and its implications for life around pH 0.</title>
        <authorList>
            <person name="Futterer O."/>
            <person name="Angelov A."/>
            <person name="Liesegang H."/>
            <person name="Gottschalk G."/>
            <person name="Schleper C."/>
            <person name="Schepers B."/>
            <person name="Dock C."/>
            <person name="Antranikian G."/>
            <person name="Liebl W."/>
        </authorList>
    </citation>
    <scope>NUCLEOTIDE SEQUENCE [LARGE SCALE GENOMIC DNA]</scope>
    <source>
        <strain evidence="3">ATCC 700027 / DSM 9790 / JCM 10055 / NBRC 100828</strain>
    </source>
</reference>